<name>A0AA96V4A7_9EURY</name>
<sequence>MPYQSTDQRLPSEKASKLGHLTVIESDWVRSLVNDFENLDDSAQCVSNIAWVKFPHEADALTNIWAVDGSHVVIQSGSPPQKELAYIKTALLRLDKSKIDKIDKKNPHPLQMKRIMDNSALFHSTVLPLNNIRTSKGSNYNSVRNIIFESIKIDENGQYYETLKWLVYEKWLPGNDLKKSPNFDCPHCDLEIAGFLFDEDKMKCPHCNKEVLLTDMLGFHLDMNEESASHSIVSSYMLIVETLMLFTPIRLFWNYQDLNLISNVLFIKDGPLSLSSQYSKIVPLIRDFLQFASDQRRPVHIIGCEKSGKFFDHLMSIRQFSPPLNKENTPCYSVLSHGYIVDEVQRRPRTKNQYGSRTNWGEKVYVKLEPNTCMVLNIPTGNYNNEDVDFPKDSDIIGLARILATIPALISRKYEGALYPIALVNGIASMSNYPSAKILEHFTESNIRRC</sequence>
<evidence type="ECO:0008006" key="3">
    <source>
        <dbReference type="Google" id="ProtNLM"/>
    </source>
</evidence>
<keyword evidence="2" id="KW-1185">Reference proteome</keyword>
<evidence type="ECO:0000313" key="2">
    <source>
        <dbReference type="Proteomes" id="UP001303587"/>
    </source>
</evidence>
<reference evidence="1 2" key="1">
    <citation type="submission" date="2023-07" db="EMBL/GenBank/DDBJ databases">
        <title>Closed genoem sequence of Methanosarcinaceae archaeon Ac7.</title>
        <authorList>
            <person name="Poehlein A."/>
            <person name="Protasov E."/>
            <person name="Platt K."/>
            <person name="Reeh H."/>
            <person name="Daniel R."/>
            <person name="Brune A."/>
        </authorList>
    </citation>
    <scope>NUCLEOTIDE SEQUENCE [LARGE SCALE GENOMIC DNA]</scope>
    <source>
        <strain evidence="1 2">Ac7</strain>
    </source>
</reference>
<accession>A0AA96V4A7</accession>
<dbReference type="AlphaFoldDB" id="A0AA96V4A7"/>
<dbReference type="RefSeq" id="WP_338101833.1">
    <property type="nucleotide sequence ID" value="NZ_CP131060.1"/>
</dbReference>
<gene>
    <name evidence="1" type="ORF">MsAc7_10180</name>
</gene>
<proteinExistence type="predicted"/>
<evidence type="ECO:0000313" key="1">
    <source>
        <dbReference type="EMBL" id="WNY25466.1"/>
    </source>
</evidence>
<dbReference type="GeneID" id="89230125"/>
<organism evidence="1 2">
    <name type="scientific">Methanolapillus millepedarum</name>
    <dbReference type="NCBI Taxonomy" id="3028296"/>
    <lineage>
        <taxon>Archaea</taxon>
        <taxon>Methanobacteriati</taxon>
        <taxon>Methanobacteriota</taxon>
        <taxon>Stenosarchaea group</taxon>
        <taxon>Methanomicrobia</taxon>
        <taxon>Methanosarcinales</taxon>
        <taxon>Methanosarcinaceae</taxon>
        <taxon>Methanolapillus</taxon>
    </lineage>
</organism>
<protein>
    <recommendedName>
        <fullName evidence="3">NurA domain-containing protein</fullName>
    </recommendedName>
</protein>
<dbReference type="Proteomes" id="UP001303587">
    <property type="component" value="Chromosome"/>
</dbReference>
<dbReference type="EMBL" id="CP131060">
    <property type="protein sequence ID" value="WNY25466.1"/>
    <property type="molecule type" value="Genomic_DNA"/>
</dbReference>